<dbReference type="InParanoid" id="A8PBG5"/>
<sequence length="425" mass="46568">MSLSPEAYAVLEKFSDEVLSAYVSANFPEDRRSRCTRENAHLWLNPHHYERWAMEWKGCRLLSAGYSGVEWNRTDGTALPPIRHLDPVFDWKASATMTSTSNRYDWAGPQSRGALARERLLRDTGNTRGEQGLLPPRLQETRYRPYNRSEPPVTCPACAPRACTGKGSCQKALMDNLFANPRPQAPLHVSGTLLGDASSGSDISCDDASSVGDYDGSSESSSSSASLSLSVGSSSTDQGYHPIYKPYLVDSDGLFDSYALVPESIPCNFCIGETHAGQPIPCGKPISLRDFKRTAPATLIKKHLEKEHRAALVSSISTTSTSSKLNVEVACGWLTKRDSEDPGAPPLARCTKVVTSESLGKHCTRGDHLVDVEWPSFECPLVGCENTFADKVGGCAGVLKRHVKQIHGLEHYNRLFSEAGKYRRK</sequence>
<comment type="caution">
    <text evidence="2">The sequence shown here is derived from an EMBL/GenBank/DDBJ whole genome shotgun (WGS) entry which is preliminary data.</text>
</comment>
<name>A8PBG5_COPC7</name>
<evidence type="ECO:0000313" key="3">
    <source>
        <dbReference type="Proteomes" id="UP000001861"/>
    </source>
</evidence>
<dbReference type="HOGENOM" id="CLU_645591_0_0_1"/>
<evidence type="ECO:0000256" key="1">
    <source>
        <dbReference type="SAM" id="MobiDB-lite"/>
    </source>
</evidence>
<dbReference type="EMBL" id="AACS02000004">
    <property type="protein sequence ID" value="EAU81624.2"/>
    <property type="molecule type" value="Genomic_DNA"/>
</dbReference>
<keyword evidence="3" id="KW-1185">Reference proteome</keyword>
<protein>
    <submittedName>
        <fullName evidence="2">Uncharacterized protein</fullName>
    </submittedName>
</protein>
<gene>
    <name evidence="2" type="ORF">CC1G_02640</name>
</gene>
<dbReference type="Proteomes" id="UP000001861">
    <property type="component" value="Unassembled WGS sequence"/>
</dbReference>
<dbReference type="GeneID" id="6016809"/>
<dbReference type="AlphaFoldDB" id="A8PBG5"/>
<dbReference type="KEGG" id="cci:CC1G_02640"/>
<dbReference type="RefSeq" id="XP_001840177.2">
    <property type="nucleotide sequence ID" value="XM_001840125.2"/>
</dbReference>
<organism evidence="2 3">
    <name type="scientific">Coprinopsis cinerea (strain Okayama-7 / 130 / ATCC MYA-4618 / FGSC 9003)</name>
    <name type="common">Inky cap fungus</name>
    <name type="synonym">Hormographiella aspergillata</name>
    <dbReference type="NCBI Taxonomy" id="240176"/>
    <lineage>
        <taxon>Eukaryota</taxon>
        <taxon>Fungi</taxon>
        <taxon>Dikarya</taxon>
        <taxon>Basidiomycota</taxon>
        <taxon>Agaricomycotina</taxon>
        <taxon>Agaricomycetes</taxon>
        <taxon>Agaricomycetidae</taxon>
        <taxon>Agaricales</taxon>
        <taxon>Agaricineae</taxon>
        <taxon>Psathyrellaceae</taxon>
        <taxon>Coprinopsis</taxon>
    </lineage>
</organism>
<proteinExistence type="predicted"/>
<dbReference type="VEuPathDB" id="FungiDB:CC1G_02640"/>
<accession>A8PBG5</accession>
<evidence type="ECO:0000313" key="2">
    <source>
        <dbReference type="EMBL" id="EAU81624.2"/>
    </source>
</evidence>
<feature type="compositionally biased region" description="Low complexity" evidence="1">
    <location>
        <begin position="209"/>
        <end position="235"/>
    </location>
</feature>
<feature type="region of interest" description="Disordered" evidence="1">
    <location>
        <begin position="204"/>
        <end position="237"/>
    </location>
</feature>
<reference evidence="2 3" key="1">
    <citation type="journal article" date="2010" name="Proc. Natl. Acad. Sci. U.S.A.">
        <title>Insights into evolution of multicellular fungi from the assembled chromosomes of the mushroom Coprinopsis cinerea (Coprinus cinereus).</title>
        <authorList>
            <person name="Stajich J.E."/>
            <person name="Wilke S.K."/>
            <person name="Ahren D."/>
            <person name="Au C.H."/>
            <person name="Birren B.W."/>
            <person name="Borodovsky M."/>
            <person name="Burns C."/>
            <person name="Canback B."/>
            <person name="Casselton L.A."/>
            <person name="Cheng C.K."/>
            <person name="Deng J."/>
            <person name="Dietrich F.S."/>
            <person name="Fargo D.C."/>
            <person name="Farman M.L."/>
            <person name="Gathman A.C."/>
            <person name="Goldberg J."/>
            <person name="Guigo R."/>
            <person name="Hoegger P.J."/>
            <person name="Hooker J.B."/>
            <person name="Huggins A."/>
            <person name="James T.Y."/>
            <person name="Kamada T."/>
            <person name="Kilaru S."/>
            <person name="Kodira C."/>
            <person name="Kues U."/>
            <person name="Kupfer D."/>
            <person name="Kwan H.S."/>
            <person name="Lomsadze A."/>
            <person name="Li W."/>
            <person name="Lilly W.W."/>
            <person name="Ma L.J."/>
            <person name="Mackey A.J."/>
            <person name="Manning G."/>
            <person name="Martin F."/>
            <person name="Muraguchi H."/>
            <person name="Natvig D.O."/>
            <person name="Palmerini H."/>
            <person name="Ramesh M.A."/>
            <person name="Rehmeyer C.J."/>
            <person name="Roe B.A."/>
            <person name="Shenoy N."/>
            <person name="Stanke M."/>
            <person name="Ter-Hovhannisyan V."/>
            <person name="Tunlid A."/>
            <person name="Velagapudi R."/>
            <person name="Vision T.J."/>
            <person name="Zeng Q."/>
            <person name="Zolan M.E."/>
            <person name="Pukkila P.J."/>
        </authorList>
    </citation>
    <scope>NUCLEOTIDE SEQUENCE [LARGE SCALE GENOMIC DNA]</scope>
    <source>
        <strain evidence="3">Okayama-7 / 130 / ATCC MYA-4618 / FGSC 9003</strain>
    </source>
</reference>